<proteinExistence type="predicted"/>
<protein>
    <submittedName>
        <fullName evidence="1">Uncharacterized protein</fullName>
    </submittedName>
</protein>
<reference evidence="1" key="2">
    <citation type="journal article" date="2015" name="Fish Shellfish Immunol.">
        <title>Early steps in the European eel (Anguilla anguilla)-Vibrio vulnificus interaction in the gills: Role of the RtxA13 toxin.</title>
        <authorList>
            <person name="Callol A."/>
            <person name="Pajuelo D."/>
            <person name="Ebbesson L."/>
            <person name="Teles M."/>
            <person name="MacKenzie S."/>
            <person name="Amaro C."/>
        </authorList>
    </citation>
    <scope>NUCLEOTIDE SEQUENCE</scope>
</reference>
<name>A0A0E9WVL4_ANGAN</name>
<organism evidence="1">
    <name type="scientific">Anguilla anguilla</name>
    <name type="common">European freshwater eel</name>
    <name type="synonym">Muraena anguilla</name>
    <dbReference type="NCBI Taxonomy" id="7936"/>
    <lineage>
        <taxon>Eukaryota</taxon>
        <taxon>Metazoa</taxon>
        <taxon>Chordata</taxon>
        <taxon>Craniata</taxon>
        <taxon>Vertebrata</taxon>
        <taxon>Euteleostomi</taxon>
        <taxon>Actinopterygii</taxon>
        <taxon>Neopterygii</taxon>
        <taxon>Teleostei</taxon>
        <taxon>Anguilliformes</taxon>
        <taxon>Anguillidae</taxon>
        <taxon>Anguilla</taxon>
    </lineage>
</organism>
<sequence length="76" mass="8715">MEILYTFFGPLIKSCQCQQRNASCFSRIMTRLSKVACTSTMPARGRNHYLMPLLNLLTMPCRQLQTMLGSGKYTFD</sequence>
<evidence type="ECO:0000313" key="1">
    <source>
        <dbReference type="EMBL" id="JAH94236.1"/>
    </source>
</evidence>
<reference evidence="1" key="1">
    <citation type="submission" date="2014-11" db="EMBL/GenBank/DDBJ databases">
        <authorList>
            <person name="Amaro Gonzalez C."/>
        </authorList>
    </citation>
    <scope>NUCLEOTIDE SEQUENCE</scope>
</reference>
<accession>A0A0E9WVL4</accession>
<dbReference type="EMBL" id="GBXM01014341">
    <property type="protein sequence ID" value="JAH94236.1"/>
    <property type="molecule type" value="Transcribed_RNA"/>
</dbReference>
<dbReference type="AlphaFoldDB" id="A0A0E9WVL4"/>